<protein>
    <recommendedName>
        <fullName evidence="8">Rhodopsin domain-containing protein</fullName>
    </recommendedName>
</protein>
<keyword evidence="3 7" id="KW-1133">Transmembrane helix</keyword>
<evidence type="ECO:0000256" key="2">
    <source>
        <dbReference type="ARBA" id="ARBA00022692"/>
    </source>
</evidence>
<evidence type="ECO:0000256" key="3">
    <source>
        <dbReference type="ARBA" id="ARBA00022989"/>
    </source>
</evidence>
<organism evidence="9 10">
    <name type="scientific">Periconia digitata</name>
    <dbReference type="NCBI Taxonomy" id="1303443"/>
    <lineage>
        <taxon>Eukaryota</taxon>
        <taxon>Fungi</taxon>
        <taxon>Dikarya</taxon>
        <taxon>Ascomycota</taxon>
        <taxon>Pezizomycotina</taxon>
        <taxon>Dothideomycetes</taxon>
        <taxon>Pleosporomycetidae</taxon>
        <taxon>Pleosporales</taxon>
        <taxon>Massarineae</taxon>
        <taxon>Periconiaceae</taxon>
        <taxon>Periconia</taxon>
    </lineage>
</organism>
<evidence type="ECO:0000256" key="7">
    <source>
        <dbReference type="SAM" id="Phobius"/>
    </source>
</evidence>
<accession>A0A9W4XVK7</accession>
<dbReference type="PANTHER" id="PTHR33048">
    <property type="entry name" value="PTH11-LIKE INTEGRAL MEMBRANE PROTEIN (AFU_ORTHOLOGUE AFUA_5G11245)"/>
    <property type="match status" value="1"/>
</dbReference>
<feature type="transmembrane region" description="Helical" evidence="7">
    <location>
        <begin position="273"/>
        <end position="296"/>
    </location>
</feature>
<dbReference type="EMBL" id="CAOQHR010000013">
    <property type="protein sequence ID" value="CAI6342485.1"/>
    <property type="molecule type" value="Genomic_DNA"/>
</dbReference>
<feature type="transmembrane region" description="Helical" evidence="7">
    <location>
        <begin position="234"/>
        <end position="253"/>
    </location>
</feature>
<dbReference type="InterPro" id="IPR052337">
    <property type="entry name" value="SAT4-like"/>
</dbReference>
<feature type="region of interest" description="Disordered" evidence="6">
    <location>
        <begin position="434"/>
        <end position="458"/>
    </location>
</feature>
<feature type="domain" description="Rhodopsin" evidence="8">
    <location>
        <begin position="47"/>
        <end position="297"/>
    </location>
</feature>
<feature type="transmembrane region" description="Helical" evidence="7">
    <location>
        <begin position="107"/>
        <end position="130"/>
    </location>
</feature>
<dbReference type="AlphaFoldDB" id="A0A9W4XVK7"/>
<keyword evidence="2 7" id="KW-0812">Transmembrane</keyword>
<evidence type="ECO:0000256" key="6">
    <source>
        <dbReference type="SAM" id="MobiDB-lite"/>
    </source>
</evidence>
<feature type="compositionally biased region" description="Low complexity" evidence="6">
    <location>
        <begin position="438"/>
        <end position="449"/>
    </location>
</feature>
<evidence type="ECO:0000313" key="9">
    <source>
        <dbReference type="EMBL" id="CAI6342485.1"/>
    </source>
</evidence>
<reference evidence="9" key="1">
    <citation type="submission" date="2023-01" db="EMBL/GenBank/DDBJ databases">
        <authorList>
            <person name="Van Ghelder C."/>
            <person name="Rancurel C."/>
        </authorList>
    </citation>
    <scope>NUCLEOTIDE SEQUENCE</scope>
    <source>
        <strain evidence="9">CNCM I-4278</strain>
    </source>
</reference>
<evidence type="ECO:0000256" key="1">
    <source>
        <dbReference type="ARBA" id="ARBA00004141"/>
    </source>
</evidence>
<keyword evidence="4 7" id="KW-0472">Membrane</keyword>
<evidence type="ECO:0000259" key="8">
    <source>
        <dbReference type="Pfam" id="PF20684"/>
    </source>
</evidence>
<dbReference type="GO" id="GO:0016020">
    <property type="term" value="C:membrane"/>
    <property type="evidence" value="ECO:0007669"/>
    <property type="project" value="UniProtKB-SubCell"/>
</dbReference>
<comment type="caution">
    <text evidence="9">The sequence shown here is derived from an EMBL/GenBank/DDBJ whole genome shotgun (WGS) entry which is preliminary data.</text>
</comment>
<gene>
    <name evidence="9" type="ORF">PDIGIT_LOCUS15692</name>
</gene>
<dbReference type="Proteomes" id="UP001152607">
    <property type="component" value="Unassembled WGS sequence"/>
</dbReference>
<dbReference type="PANTHER" id="PTHR33048:SF129">
    <property type="entry name" value="INTEGRAL MEMBRANE PROTEIN-RELATED"/>
    <property type="match status" value="1"/>
</dbReference>
<dbReference type="InterPro" id="IPR049326">
    <property type="entry name" value="Rhodopsin_dom_fungi"/>
</dbReference>
<feature type="transmembrane region" description="Helical" evidence="7">
    <location>
        <begin position="142"/>
        <end position="166"/>
    </location>
</feature>
<comment type="subcellular location">
    <subcellularLocation>
        <location evidence="1">Membrane</location>
        <topology evidence="1">Multi-pass membrane protein</topology>
    </subcellularLocation>
</comment>
<sequence length="513" mass="57580">MPGGIHPPIEAVLSWPVPHYDEPVTRPMVSTMLACILGPISLFVVFARLWVRVYMQHNPDLDDWAMLAAVPFIIALTIMLPLGSDRYGFNRHIWDTRPHYFVIQRKLILAIETTFCIGAGLIKISILLFYRRLSSRAVSTPFKWTTWISIVFIAAYSLAFSLVPIFGCNPISAFWNQVNIVYQFDKNYTYTCFDEAADVVTASAISTAQDLLTAVLPTFIYWHLQIPVRQKIALSFLFAIAYGVVALGAMRLYATWRIFYDSYDVTWVGWELWIWTLLELHVGVICANAPALKAFFRQFFKVPKSLAPSSAPWRSTNDPMTTSGGRSSVASTVLFWKKACRAEKGYISDPYNHTTTVDQHGRVRIKKETRISQSFTVHGVIPDTASIDDATQLADTDFEMGILRGGTPPRSSQASTSTSLSLLSSSFPSVEDDLYALPPMSSSSPSSTMPRHHHQHTPSHIANWRAFAPRTPSPVARRAQNTLKLFPANNDQGLRGDAPDWRSWSGGSDLRHR</sequence>
<dbReference type="Pfam" id="PF20684">
    <property type="entry name" value="Fung_rhodopsin"/>
    <property type="match status" value="1"/>
</dbReference>
<feature type="transmembrane region" description="Helical" evidence="7">
    <location>
        <begin position="28"/>
        <end position="51"/>
    </location>
</feature>
<proteinExistence type="inferred from homology"/>
<evidence type="ECO:0000313" key="10">
    <source>
        <dbReference type="Proteomes" id="UP001152607"/>
    </source>
</evidence>
<feature type="region of interest" description="Disordered" evidence="6">
    <location>
        <begin position="471"/>
        <end position="513"/>
    </location>
</feature>
<evidence type="ECO:0000256" key="4">
    <source>
        <dbReference type="ARBA" id="ARBA00023136"/>
    </source>
</evidence>
<feature type="transmembrane region" description="Helical" evidence="7">
    <location>
        <begin position="63"/>
        <end position="82"/>
    </location>
</feature>
<dbReference type="OrthoDB" id="5429740at2759"/>
<keyword evidence="10" id="KW-1185">Reference proteome</keyword>
<evidence type="ECO:0000256" key="5">
    <source>
        <dbReference type="ARBA" id="ARBA00038359"/>
    </source>
</evidence>
<comment type="similarity">
    <text evidence="5">Belongs to the SAT4 family.</text>
</comment>
<name>A0A9W4XVK7_9PLEO</name>